<dbReference type="SUPFAM" id="SSF54427">
    <property type="entry name" value="NTF2-like"/>
    <property type="match status" value="1"/>
</dbReference>
<dbReference type="InterPro" id="IPR032710">
    <property type="entry name" value="NTF2-like_dom_sf"/>
</dbReference>
<sequence>MKKLILPLLFGTILFTSCEKAAEKKEAVSADSLKASVEAWNVKFEEIVKNKDSVGFANLYSEDAVRMNPNFPSTEGRAAIQRSVVEPFKVIGSTNLTMTDAIGDENTITTFGTYEHFLPDGKSLEKGKYMGILKNVDGKLISIRDIWNSDSAASLPPTK</sequence>
<dbReference type="Pfam" id="PF12680">
    <property type="entry name" value="SnoaL_2"/>
    <property type="match status" value="1"/>
</dbReference>
<name>A0A437PTH6_9BACT</name>
<feature type="domain" description="SnoaL-like" evidence="1">
    <location>
        <begin position="45"/>
        <end position="141"/>
    </location>
</feature>
<evidence type="ECO:0000313" key="2">
    <source>
        <dbReference type="EMBL" id="RVU25554.1"/>
    </source>
</evidence>
<dbReference type="RefSeq" id="WP_127802708.1">
    <property type="nucleotide sequence ID" value="NZ_SACY01000002.1"/>
</dbReference>
<proteinExistence type="predicted"/>
<dbReference type="EMBL" id="SACY01000002">
    <property type="protein sequence ID" value="RVU25554.1"/>
    <property type="molecule type" value="Genomic_DNA"/>
</dbReference>
<dbReference type="Gene3D" id="3.10.450.50">
    <property type="match status" value="1"/>
</dbReference>
<evidence type="ECO:0000259" key="1">
    <source>
        <dbReference type="Pfam" id="PF12680"/>
    </source>
</evidence>
<dbReference type="Proteomes" id="UP000282832">
    <property type="component" value="Unassembled WGS sequence"/>
</dbReference>
<evidence type="ECO:0000313" key="3">
    <source>
        <dbReference type="Proteomes" id="UP000282832"/>
    </source>
</evidence>
<dbReference type="AlphaFoldDB" id="A0A437PTH6"/>
<organism evidence="2 3">
    <name type="scientific">Sandaracinomonas limnophila</name>
    <dbReference type="NCBI Taxonomy" id="1862386"/>
    <lineage>
        <taxon>Bacteria</taxon>
        <taxon>Pseudomonadati</taxon>
        <taxon>Bacteroidota</taxon>
        <taxon>Cytophagia</taxon>
        <taxon>Cytophagales</taxon>
        <taxon>Flectobacillaceae</taxon>
        <taxon>Sandaracinomonas</taxon>
    </lineage>
</organism>
<comment type="caution">
    <text evidence="2">The sequence shown here is derived from an EMBL/GenBank/DDBJ whole genome shotgun (WGS) entry which is preliminary data.</text>
</comment>
<dbReference type="OrthoDB" id="9814425at2"/>
<reference evidence="2 3" key="1">
    <citation type="submission" date="2019-01" db="EMBL/GenBank/DDBJ databases">
        <authorList>
            <person name="Chen W.-M."/>
        </authorList>
    </citation>
    <scope>NUCLEOTIDE SEQUENCE [LARGE SCALE GENOMIC DNA]</scope>
    <source>
        <strain evidence="2 3">FSY-15</strain>
    </source>
</reference>
<keyword evidence="3" id="KW-1185">Reference proteome</keyword>
<dbReference type="PROSITE" id="PS51257">
    <property type="entry name" value="PROKAR_LIPOPROTEIN"/>
    <property type="match status" value="1"/>
</dbReference>
<gene>
    <name evidence="2" type="ORF">EOJ36_03820</name>
</gene>
<protein>
    <recommendedName>
        <fullName evidence="1">SnoaL-like domain-containing protein</fullName>
    </recommendedName>
</protein>
<dbReference type="InterPro" id="IPR037401">
    <property type="entry name" value="SnoaL-like"/>
</dbReference>
<accession>A0A437PTH6</accession>